<dbReference type="SUPFAM" id="SSF52343">
    <property type="entry name" value="Ferredoxin reductase-like, C-terminal NADP-linked domain"/>
    <property type="match status" value="1"/>
</dbReference>
<gene>
    <name evidence="4" type="ORF">COW11_05375</name>
</gene>
<name>A0A2J0LQE2_9BACT</name>
<dbReference type="InterPro" id="IPR012165">
    <property type="entry name" value="Cyt_c3_hydrogenase_gsu"/>
</dbReference>
<feature type="domain" description="FAD-binding FR-type" evidence="3">
    <location>
        <begin position="1"/>
        <end position="95"/>
    </location>
</feature>
<dbReference type="CDD" id="cd06219">
    <property type="entry name" value="DHOD_e_trans_like1"/>
    <property type="match status" value="1"/>
</dbReference>
<keyword evidence="2" id="KW-0479">Metal-binding</keyword>
<keyword evidence="4" id="KW-0560">Oxidoreductase</keyword>
<dbReference type="PANTHER" id="PTHR43513:SF3">
    <property type="entry name" value="DIHYDROOROTATE DEHYDROGENASE B (NAD(+)), ELECTRON TRANSFER SUBUNIT-RELATED"/>
    <property type="match status" value="1"/>
</dbReference>
<protein>
    <submittedName>
        <fullName evidence="4">Ferredoxin-NADP reductase</fullName>
        <ecNumber evidence="4">1.18.1.2</ecNumber>
    </submittedName>
</protein>
<comment type="cofactor">
    <cofactor evidence="2">
        <name>[2Fe-2S] cluster</name>
        <dbReference type="ChEBI" id="CHEBI:190135"/>
    </cofactor>
    <text evidence="2">Binds 1 [2Fe-2S] cluster per subunit.</text>
</comment>
<dbReference type="SUPFAM" id="SSF63380">
    <property type="entry name" value="Riboflavin synthase domain-like"/>
    <property type="match status" value="1"/>
</dbReference>
<dbReference type="Gene3D" id="2.40.30.10">
    <property type="entry name" value="Translation factors"/>
    <property type="match status" value="1"/>
</dbReference>
<dbReference type="PIRSF" id="PIRSF006816">
    <property type="entry name" value="Cyc3_hyd_g"/>
    <property type="match status" value="1"/>
</dbReference>
<keyword evidence="1" id="KW-0274">FAD</keyword>
<dbReference type="InterPro" id="IPR039261">
    <property type="entry name" value="FNR_nucleotide-bd"/>
</dbReference>
<dbReference type="PROSITE" id="PS51384">
    <property type="entry name" value="FAD_FR"/>
    <property type="match status" value="1"/>
</dbReference>
<dbReference type="InterPro" id="IPR019480">
    <property type="entry name" value="Dihydroorotate_DH_Fe-S-bd"/>
</dbReference>
<dbReference type="Pfam" id="PF10418">
    <property type="entry name" value="DHODB_Fe-S_bind"/>
    <property type="match status" value="1"/>
</dbReference>
<evidence type="ECO:0000256" key="1">
    <source>
        <dbReference type="PIRSR" id="PIRSR006816-1"/>
    </source>
</evidence>
<dbReference type="Proteomes" id="UP000231267">
    <property type="component" value="Unassembled WGS sequence"/>
</dbReference>
<evidence type="ECO:0000313" key="4">
    <source>
        <dbReference type="EMBL" id="PIW66057.1"/>
    </source>
</evidence>
<reference evidence="4 5" key="1">
    <citation type="submission" date="2017-09" db="EMBL/GenBank/DDBJ databases">
        <title>Depth-based differentiation of microbial function through sediment-hosted aquifers and enrichment of novel symbionts in the deep terrestrial subsurface.</title>
        <authorList>
            <person name="Probst A.J."/>
            <person name="Ladd B."/>
            <person name="Jarett J.K."/>
            <person name="Geller-Mcgrath D.E."/>
            <person name="Sieber C.M."/>
            <person name="Emerson J.B."/>
            <person name="Anantharaman K."/>
            <person name="Thomas B.C."/>
            <person name="Malmstrom R."/>
            <person name="Stieglmeier M."/>
            <person name="Klingl A."/>
            <person name="Woyke T."/>
            <person name="Ryan C.M."/>
            <person name="Banfield J.F."/>
        </authorList>
    </citation>
    <scope>NUCLEOTIDE SEQUENCE [LARGE SCALE GENOMIC DNA]</scope>
    <source>
        <strain evidence="4">CG12_big_fil_rev_8_21_14_0_65_43_15</strain>
    </source>
</reference>
<dbReference type="InterPro" id="IPR017938">
    <property type="entry name" value="Riboflavin_synthase-like_b-brl"/>
</dbReference>
<dbReference type="PANTHER" id="PTHR43513">
    <property type="entry name" value="DIHYDROOROTATE DEHYDROGENASE B (NAD(+)), ELECTRON TRANSFER SUBUNIT"/>
    <property type="match status" value="1"/>
</dbReference>
<evidence type="ECO:0000256" key="2">
    <source>
        <dbReference type="PIRSR" id="PIRSR006816-2"/>
    </source>
</evidence>
<comment type="caution">
    <text evidence="4">The sequence shown here is derived from an EMBL/GenBank/DDBJ whole genome shotgun (WGS) entry which is preliminary data.</text>
</comment>
<dbReference type="EC" id="1.18.1.2" evidence="4"/>
<dbReference type="InterPro" id="IPR050353">
    <property type="entry name" value="PyrK_electron_transfer"/>
</dbReference>
<feature type="binding site" evidence="2">
    <location>
        <position position="246"/>
    </location>
    <ligand>
        <name>[2Fe-2S] cluster</name>
        <dbReference type="ChEBI" id="CHEBI:190135"/>
    </ligand>
</feature>
<dbReference type="InterPro" id="IPR017927">
    <property type="entry name" value="FAD-bd_FR_type"/>
</dbReference>
<comment type="cofactor">
    <cofactor evidence="1">
        <name>FAD</name>
        <dbReference type="ChEBI" id="CHEBI:57692"/>
    </cofactor>
    <text evidence="1">Binds 1 FAD per subunit.</text>
</comment>
<dbReference type="Gene3D" id="3.40.50.80">
    <property type="entry name" value="Nucleotide-binding domain of ferredoxin-NADP reductase (FNR) module"/>
    <property type="match status" value="1"/>
</dbReference>
<evidence type="ECO:0000259" key="3">
    <source>
        <dbReference type="PROSITE" id="PS51384"/>
    </source>
</evidence>
<organism evidence="4 5">
    <name type="scientific">Candidatus Taenaricola geysiri</name>
    <dbReference type="NCBI Taxonomy" id="1974752"/>
    <lineage>
        <taxon>Bacteria</taxon>
        <taxon>Pseudomonadati</taxon>
        <taxon>Candidatus Omnitrophota</taxon>
        <taxon>Candidatus Taenaricola</taxon>
    </lineage>
</organism>
<keyword evidence="2" id="KW-0411">Iron-sulfur</keyword>
<feature type="binding site" evidence="2">
    <location>
        <position position="234"/>
    </location>
    <ligand>
        <name>[2Fe-2S] cluster</name>
        <dbReference type="ChEBI" id="CHEBI:190135"/>
    </ligand>
</feature>
<dbReference type="AlphaFoldDB" id="A0A2J0LQE2"/>
<dbReference type="GO" id="GO:0046872">
    <property type="term" value="F:metal ion binding"/>
    <property type="evidence" value="ECO:0007669"/>
    <property type="project" value="UniProtKB-KW"/>
</dbReference>
<accession>A0A2J0LQE2</accession>
<feature type="binding site" evidence="1">
    <location>
        <begin position="62"/>
        <end position="64"/>
    </location>
    <ligand>
        <name>FAD</name>
        <dbReference type="ChEBI" id="CHEBI:57692"/>
    </ligand>
</feature>
<dbReference type="InterPro" id="IPR001433">
    <property type="entry name" value="OxRdtase_FAD/NAD-bd"/>
</dbReference>
<dbReference type="GO" id="GO:0050660">
    <property type="term" value="F:flavin adenine dinucleotide binding"/>
    <property type="evidence" value="ECO:0007669"/>
    <property type="project" value="InterPro"/>
</dbReference>
<proteinExistence type="predicted"/>
<keyword evidence="1" id="KW-0285">Flavoprotein</keyword>
<dbReference type="GO" id="GO:0004324">
    <property type="term" value="F:ferredoxin-NADP+ reductase activity"/>
    <property type="evidence" value="ECO:0007669"/>
    <property type="project" value="UniProtKB-EC"/>
</dbReference>
<keyword evidence="2" id="KW-0001">2Fe-2S</keyword>
<dbReference type="GO" id="GO:0051537">
    <property type="term" value="F:2 iron, 2 sulfur cluster binding"/>
    <property type="evidence" value="ECO:0007669"/>
    <property type="project" value="UniProtKB-KW"/>
</dbReference>
<feature type="binding site" evidence="2">
    <location>
        <position position="231"/>
    </location>
    <ligand>
        <name>[2Fe-2S] cluster</name>
        <dbReference type="ChEBI" id="CHEBI:190135"/>
    </ligand>
</feature>
<dbReference type="Pfam" id="PF00175">
    <property type="entry name" value="NAD_binding_1"/>
    <property type="match status" value="1"/>
</dbReference>
<keyword evidence="2" id="KW-0408">Iron</keyword>
<sequence>MDKEILSDVHGVRILRMDIHAPLLASKASPGQFIAVMAVEQGERIPLTVVDSDAKKGVITIILQEVGLTTKLLGRLNPGDSLYSMVGPLGHPTEIKNYGQVVLVGGGVGIAEIYPVAKALKKAGNKVITIIGARSKELLILEKELKAVSGELHVTTDDGSYARKGFVTDVLKDVIAKCDNVGTEQCSVPTALVYAVGPIPMMKAVSSVTKPAGIKTLVSLNALMVDATGMCGCCRVTIGNETKFSCVDGPDFDAHLVDWDELTKRSRIYIDKEKHICNLNKL</sequence>
<dbReference type="NCBIfam" id="NF004862">
    <property type="entry name" value="PRK06222.1"/>
    <property type="match status" value="1"/>
</dbReference>
<dbReference type="GO" id="GO:0006221">
    <property type="term" value="P:pyrimidine nucleotide biosynthetic process"/>
    <property type="evidence" value="ECO:0007669"/>
    <property type="project" value="InterPro"/>
</dbReference>
<dbReference type="EMBL" id="PFGP01000123">
    <property type="protein sequence ID" value="PIW66057.1"/>
    <property type="molecule type" value="Genomic_DNA"/>
</dbReference>
<evidence type="ECO:0000313" key="5">
    <source>
        <dbReference type="Proteomes" id="UP000231267"/>
    </source>
</evidence>